<keyword evidence="2" id="KW-1003">Cell membrane</keyword>
<dbReference type="InterPro" id="IPR000276">
    <property type="entry name" value="GPCR_Rhodpsn"/>
</dbReference>
<keyword evidence="8" id="KW-0675">Receptor</keyword>
<evidence type="ECO:0000256" key="9">
    <source>
        <dbReference type="ARBA" id="ARBA00023224"/>
    </source>
</evidence>
<dbReference type="Pfam" id="PF13853">
    <property type="entry name" value="7tm_4"/>
    <property type="match status" value="1"/>
</dbReference>
<evidence type="ECO:0000256" key="1">
    <source>
        <dbReference type="ARBA" id="ARBA00004651"/>
    </source>
</evidence>
<name>A0ABM1KEK4_GEKJA</name>
<dbReference type="PROSITE" id="PS50262">
    <property type="entry name" value="G_PROTEIN_RECEP_F1_2"/>
    <property type="match status" value="1"/>
</dbReference>
<feature type="transmembrane region" description="Helical" evidence="10">
    <location>
        <begin position="234"/>
        <end position="255"/>
    </location>
</feature>
<dbReference type="CDD" id="cd15227">
    <property type="entry name" value="7tmA_OR14-like"/>
    <property type="match status" value="1"/>
</dbReference>
<feature type="transmembrane region" description="Helical" evidence="10">
    <location>
        <begin position="267"/>
        <end position="287"/>
    </location>
</feature>
<feature type="transmembrane region" description="Helical" evidence="10">
    <location>
        <begin position="96"/>
        <end position="117"/>
    </location>
</feature>
<evidence type="ECO:0000313" key="13">
    <source>
        <dbReference type="RefSeq" id="XP_015272141.1"/>
    </source>
</evidence>
<accession>A0ABM1KEK4</accession>
<evidence type="ECO:0000256" key="3">
    <source>
        <dbReference type="ARBA" id="ARBA00022692"/>
    </source>
</evidence>
<evidence type="ECO:0000256" key="5">
    <source>
        <dbReference type="ARBA" id="ARBA00022989"/>
    </source>
</evidence>
<organism evidence="12 13">
    <name type="scientific">Gekko japonicus</name>
    <name type="common">Schlegel's Japanese gecko</name>
    <dbReference type="NCBI Taxonomy" id="146911"/>
    <lineage>
        <taxon>Eukaryota</taxon>
        <taxon>Metazoa</taxon>
        <taxon>Chordata</taxon>
        <taxon>Craniata</taxon>
        <taxon>Vertebrata</taxon>
        <taxon>Euteleostomi</taxon>
        <taxon>Lepidosauria</taxon>
        <taxon>Squamata</taxon>
        <taxon>Bifurcata</taxon>
        <taxon>Gekkota</taxon>
        <taxon>Gekkonidae</taxon>
        <taxon>Gekkoninae</taxon>
        <taxon>Gekko</taxon>
    </lineage>
</organism>
<reference evidence="13" key="1">
    <citation type="submission" date="2025-08" db="UniProtKB">
        <authorList>
            <consortium name="RefSeq"/>
        </authorList>
    </citation>
    <scope>IDENTIFICATION</scope>
</reference>
<keyword evidence="12" id="KW-1185">Reference proteome</keyword>
<dbReference type="PRINTS" id="PR00237">
    <property type="entry name" value="GPCRRHODOPSN"/>
</dbReference>
<keyword evidence="3 10" id="KW-0812">Transmembrane</keyword>
<dbReference type="Gene3D" id="1.20.1070.10">
    <property type="entry name" value="Rhodopsin 7-helix transmembrane proteins"/>
    <property type="match status" value="1"/>
</dbReference>
<dbReference type="RefSeq" id="XP_015272141.1">
    <property type="nucleotide sequence ID" value="XM_015416655.1"/>
</dbReference>
<sequence length="321" mass="35601">MPNLTSMSEFLLLEFSDIRELQILHFFVLLAVYLVAVTGNLLIITAVVLDHHLHVPMYFFLMNLAILDLGSISVTLPKAMDNFLMNSRSISYSGCVAQVFCLVLFGGADFAILTVMAHDRHIAICHPLQYEAIMNEGACIRMAASAWISGILYAMLHTGGTFAITFCSNIINQLFCEVPQIIKLSCSDLYLIEFGILLFSYGLFGGCFVYIIITYVKIFAAVLRMPSEQGRKKALSTCLPHLTVVSLLLFTGMFAYVRPPGNTSSEMNVICALIYAILPPLLNPFIYSMRNKEIKTALLKLTDLGHFPQSSSSKILLVKQG</sequence>
<dbReference type="InterPro" id="IPR050516">
    <property type="entry name" value="Olfactory_GPCR"/>
</dbReference>
<dbReference type="PANTHER" id="PTHR26452">
    <property type="entry name" value="OLFACTORY RECEPTOR"/>
    <property type="match status" value="1"/>
</dbReference>
<keyword evidence="7 10" id="KW-0472">Membrane</keyword>
<feature type="transmembrane region" description="Helical" evidence="10">
    <location>
        <begin position="56"/>
        <end position="76"/>
    </location>
</feature>
<evidence type="ECO:0000256" key="7">
    <source>
        <dbReference type="ARBA" id="ARBA00023136"/>
    </source>
</evidence>
<keyword evidence="4" id="KW-0716">Sensory transduction</keyword>
<evidence type="ECO:0000259" key="11">
    <source>
        <dbReference type="PROSITE" id="PS50262"/>
    </source>
</evidence>
<evidence type="ECO:0000313" key="12">
    <source>
        <dbReference type="Proteomes" id="UP000694871"/>
    </source>
</evidence>
<dbReference type="PRINTS" id="PR00245">
    <property type="entry name" value="OLFACTORYR"/>
</dbReference>
<feature type="transmembrane region" description="Helical" evidence="10">
    <location>
        <begin position="23"/>
        <end position="49"/>
    </location>
</feature>
<evidence type="ECO:0000256" key="2">
    <source>
        <dbReference type="ARBA" id="ARBA00022475"/>
    </source>
</evidence>
<evidence type="ECO:0000256" key="10">
    <source>
        <dbReference type="SAM" id="Phobius"/>
    </source>
</evidence>
<dbReference type="GeneID" id="107115051"/>
<dbReference type="SUPFAM" id="SSF81321">
    <property type="entry name" value="Family A G protein-coupled receptor-like"/>
    <property type="match status" value="1"/>
</dbReference>
<feature type="transmembrane region" description="Helical" evidence="10">
    <location>
        <begin position="189"/>
        <end position="213"/>
    </location>
</feature>
<keyword evidence="4" id="KW-0552">Olfaction</keyword>
<feature type="domain" description="G-protein coupled receptors family 1 profile" evidence="11">
    <location>
        <begin position="39"/>
        <end position="287"/>
    </location>
</feature>
<dbReference type="Proteomes" id="UP000694871">
    <property type="component" value="Unplaced"/>
</dbReference>
<dbReference type="InterPro" id="IPR000725">
    <property type="entry name" value="Olfact_rcpt"/>
</dbReference>
<keyword evidence="6" id="KW-0297">G-protein coupled receptor</keyword>
<feature type="transmembrane region" description="Helical" evidence="10">
    <location>
        <begin position="138"/>
        <end position="156"/>
    </location>
</feature>
<gene>
    <name evidence="13" type="primary">LOC107115051</name>
</gene>
<evidence type="ECO:0000256" key="4">
    <source>
        <dbReference type="ARBA" id="ARBA00022725"/>
    </source>
</evidence>
<evidence type="ECO:0000256" key="8">
    <source>
        <dbReference type="ARBA" id="ARBA00023170"/>
    </source>
</evidence>
<keyword evidence="9" id="KW-0807">Transducer</keyword>
<dbReference type="InterPro" id="IPR017452">
    <property type="entry name" value="GPCR_Rhodpsn_7TM"/>
</dbReference>
<protein>
    <submittedName>
        <fullName evidence="13">Olfactory receptor 14I1-like</fullName>
    </submittedName>
</protein>
<comment type="subcellular location">
    <subcellularLocation>
        <location evidence="1">Cell membrane</location>
        <topology evidence="1">Multi-pass membrane protein</topology>
    </subcellularLocation>
</comment>
<proteinExistence type="predicted"/>
<evidence type="ECO:0000256" key="6">
    <source>
        <dbReference type="ARBA" id="ARBA00023040"/>
    </source>
</evidence>
<keyword evidence="5 10" id="KW-1133">Transmembrane helix</keyword>